<dbReference type="PANTHER" id="PTHR10044">
    <property type="entry name" value="INHIBITOR OF APOPTOSIS"/>
    <property type="match status" value="1"/>
</dbReference>
<dbReference type="CDD" id="cd00022">
    <property type="entry name" value="BIR"/>
    <property type="match status" value="3"/>
</dbReference>
<dbReference type="OrthoDB" id="5855668at2759"/>
<dbReference type="PANTHER" id="PTHR10044:SF139">
    <property type="entry name" value="DEATH-ASSOCIATED INHIBITOR OF APOPTOSIS 2"/>
    <property type="match status" value="1"/>
</dbReference>
<dbReference type="InterPro" id="IPR001370">
    <property type="entry name" value="BIR_rpt"/>
</dbReference>
<dbReference type="GO" id="GO:0043027">
    <property type="term" value="F:cysteine-type endopeptidase inhibitor activity involved in apoptotic process"/>
    <property type="evidence" value="ECO:0007669"/>
    <property type="project" value="TreeGrafter"/>
</dbReference>
<evidence type="ECO:0000313" key="3">
    <source>
        <dbReference type="EMBL" id="PIK44271.1"/>
    </source>
</evidence>
<dbReference type="PROSITE" id="PS50143">
    <property type="entry name" value="BIR_REPEAT_2"/>
    <property type="match status" value="3"/>
</dbReference>
<dbReference type="GO" id="GO:0005737">
    <property type="term" value="C:cytoplasm"/>
    <property type="evidence" value="ECO:0007669"/>
    <property type="project" value="TreeGrafter"/>
</dbReference>
<dbReference type="Gene3D" id="1.10.1170.10">
    <property type="entry name" value="Inhibitor Of Apoptosis Protein (2mihbC-IAP-1), Chain A"/>
    <property type="match status" value="3"/>
</dbReference>
<dbReference type="GO" id="GO:0031398">
    <property type="term" value="P:positive regulation of protein ubiquitination"/>
    <property type="evidence" value="ECO:0007669"/>
    <property type="project" value="TreeGrafter"/>
</dbReference>
<dbReference type="EMBL" id="MRZV01000786">
    <property type="protein sequence ID" value="PIK44271.1"/>
    <property type="molecule type" value="Genomic_DNA"/>
</dbReference>
<comment type="caution">
    <text evidence="3">The sequence shown here is derived from an EMBL/GenBank/DDBJ whole genome shotgun (WGS) entry which is preliminary data.</text>
</comment>
<dbReference type="GO" id="GO:0043066">
    <property type="term" value="P:negative regulation of apoptotic process"/>
    <property type="evidence" value="ECO:0007669"/>
    <property type="project" value="TreeGrafter"/>
</dbReference>
<dbReference type="GO" id="GO:0006915">
    <property type="term" value="P:apoptotic process"/>
    <property type="evidence" value="ECO:0007669"/>
    <property type="project" value="UniProtKB-KW"/>
</dbReference>
<dbReference type="Pfam" id="PF00653">
    <property type="entry name" value="BIR"/>
    <property type="match status" value="3"/>
</dbReference>
<dbReference type="STRING" id="307972.A0A2G8K8D4"/>
<evidence type="ECO:0000256" key="1">
    <source>
        <dbReference type="ARBA" id="ARBA00022703"/>
    </source>
</evidence>
<feature type="compositionally biased region" description="Polar residues" evidence="2">
    <location>
        <begin position="726"/>
        <end position="742"/>
    </location>
</feature>
<dbReference type="AlphaFoldDB" id="A0A2G8K8D4"/>
<dbReference type="FunFam" id="1.10.1170.10:FF:000003">
    <property type="entry name" value="E3 ubiquitin-protein ligase XIAP"/>
    <property type="match status" value="1"/>
</dbReference>
<gene>
    <name evidence="3" type="ORF">BSL78_18861</name>
</gene>
<dbReference type="SUPFAM" id="SSF57924">
    <property type="entry name" value="Inhibitor of apoptosis (IAP) repeat"/>
    <property type="match status" value="3"/>
</dbReference>
<name>A0A2G8K8D4_STIJA</name>
<feature type="region of interest" description="Disordered" evidence="2">
    <location>
        <begin position="174"/>
        <end position="207"/>
    </location>
</feature>
<sequence length="751" mass="84200">MACVSEMPPCQELKMLLHKAQQTESIVAAWTAEEIDNRICEMGQEIKIFPNKEQLEKKLARENNVTFHDGKPVTVISQGTNSRESVIFIHSMFEESERNLSFFTYRWPPTAPVTASVLANAGFYYFGVDDTVQCFSCNGRINNWSPGDTAMGEHKRIYPRCEFVRGIDKKNVPAREHLEKSRQQSTEGKQSPNSGKSSASEDEAGCSDDHLSDLLKPLNLEESEPPSEAKSYFMKEINRLLSFKIWPISSPVDRFDMAAAGFYCVNESNGTVQCFACFGRLSEWKAGDRPKSEHLRLFPSCPFILGRPTGNVPLTPTEKDQAVRFFSSSSSRLSRPLQIASNLSQSERYGLQGESSSSRGSSVNLGRTAALPEPADLTVKYAKYPNYASEQARLETYGRWPNDHSQIPANLARAGFFATGNGDEVKCFYCGGGLKDWSIGEEAWEEHARWFTRCEWLLQQRGPAFVDAVQRKLGPSGHSYFEPNMGIAEDENSILPPTHHKHRPLQAKSRPLCQTRAKTRVEELFQSDVVQFMVDMGQDETLIKTVLRKRLESGQSPYQTSEELLMAIFEEEERQKAGAVSSVPAEEPASPKKNSNEQKVSPDQELMKDKPCDSSRKSPKMKEPDKCEGRSKLGKSRRFQLAPNFSGISSDVEDPDVDHGDNRDDEKEDPSDGDVGDGESIILLSKPSQGQRNLERGEWLQNSTELVRNSNDDDLLESNNERNKTENQQVVQEESDGSCKSSETAESKSDE</sequence>
<evidence type="ECO:0000256" key="2">
    <source>
        <dbReference type="SAM" id="MobiDB-lite"/>
    </source>
</evidence>
<dbReference type="SMART" id="SM00238">
    <property type="entry name" value="BIR"/>
    <property type="match status" value="3"/>
</dbReference>
<reference evidence="3 4" key="1">
    <citation type="journal article" date="2017" name="PLoS Biol.">
        <title>The sea cucumber genome provides insights into morphological evolution and visceral regeneration.</title>
        <authorList>
            <person name="Zhang X."/>
            <person name="Sun L."/>
            <person name="Yuan J."/>
            <person name="Sun Y."/>
            <person name="Gao Y."/>
            <person name="Zhang L."/>
            <person name="Li S."/>
            <person name="Dai H."/>
            <person name="Hamel J.F."/>
            <person name="Liu C."/>
            <person name="Yu Y."/>
            <person name="Liu S."/>
            <person name="Lin W."/>
            <person name="Guo K."/>
            <person name="Jin S."/>
            <person name="Xu P."/>
            <person name="Storey K.B."/>
            <person name="Huan P."/>
            <person name="Zhang T."/>
            <person name="Zhou Y."/>
            <person name="Zhang J."/>
            <person name="Lin C."/>
            <person name="Li X."/>
            <person name="Xing L."/>
            <person name="Huo D."/>
            <person name="Sun M."/>
            <person name="Wang L."/>
            <person name="Mercier A."/>
            <person name="Li F."/>
            <person name="Yang H."/>
            <person name="Xiang J."/>
        </authorList>
    </citation>
    <scope>NUCLEOTIDE SEQUENCE [LARGE SCALE GENOMIC DNA]</scope>
    <source>
        <strain evidence="3">Shaxun</strain>
        <tissue evidence="3">Muscle</tissue>
    </source>
</reference>
<proteinExistence type="predicted"/>
<protein>
    <submittedName>
        <fullName evidence="3">Baculoviral IAP repeat-containing protein 2</fullName>
    </submittedName>
</protein>
<feature type="compositionally biased region" description="Basic and acidic residues" evidence="2">
    <location>
        <begin position="594"/>
        <end position="631"/>
    </location>
</feature>
<accession>A0A2G8K8D4</accession>
<dbReference type="Proteomes" id="UP000230750">
    <property type="component" value="Unassembled WGS sequence"/>
</dbReference>
<organism evidence="3 4">
    <name type="scientific">Stichopus japonicus</name>
    <name type="common">Sea cucumber</name>
    <dbReference type="NCBI Taxonomy" id="307972"/>
    <lineage>
        <taxon>Eukaryota</taxon>
        <taxon>Metazoa</taxon>
        <taxon>Echinodermata</taxon>
        <taxon>Eleutherozoa</taxon>
        <taxon>Echinozoa</taxon>
        <taxon>Holothuroidea</taxon>
        <taxon>Aspidochirotacea</taxon>
        <taxon>Aspidochirotida</taxon>
        <taxon>Stichopodidae</taxon>
        <taxon>Apostichopus</taxon>
    </lineage>
</organism>
<feature type="region of interest" description="Disordered" evidence="2">
    <location>
        <begin position="577"/>
        <end position="751"/>
    </location>
</feature>
<dbReference type="GO" id="GO:0051726">
    <property type="term" value="P:regulation of cell cycle"/>
    <property type="evidence" value="ECO:0007669"/>
    <property type="project" value="TreeGrafter"/>
</dbReference>
<dbReference type="GO" id="GO:0005634">
    <property type="term" value="C:nucleus"/>
    <property type="evidence" value="ECO:0007669"/>
    <property type="project" value="TreeGrafter"/>
</dbReference>
<dbReference type="InterPro" id="IPR050784">
    <property type="entry name" value="IAP"/>
</dbReference>
<keyword evidence="4" id="KW-1185">Reference proteome</keyword>
<feature type="compositionally biased region" description="Acidic residues" evidence="2">
    <location>
        <begin position="666"/>
        <end position="677"/>
    </location>
</feature>
<dbReference type="GO" id="GO:0061630">
    <property type="term" value="F:ubiquitin protein ligase activity"/>
    <property type="evidence" value="ECO:0007669"/>
    <property type="project" value="TreeGrafter"/>
</dbReference>
<keyword evidence="1" id="KW-0053">Apoptosis</keyword>
<dbReference type="Gene3D" id="1.10.8.10">
    <property type="entry name" value="DNA helicase RuvA subunit, C-terminal domain"/>
    <property type="match status" value="1"/>
</dbReference>
<feature type="compositionally biased region" description="Polar residues" evidence="2">
    <location>
        <begin position="183"/>
        <end position="198"/>
    </location>
</feature>
<evidence type="ECO:0000313" key="4">
    <source>
        <dbReference type="Proteomes" id="UP000230750"/>
    </source>
</evidence>